<organism evidence="1 2">
    <name type="scientific">Potamilus streckersoni</name>
    <dbReference type="NCBI Taxonomy" id="2493646"/>
    <lineage>
        <taxon>Eukaryota</taxon>
        <taxon>Metazoa</taxon>
        <taxon>Spiralia</taxon>
        <taxon>Lophotrochozoa</taxon>
        <taxon>Mollusca</taxon>
        <taxon>Bivalvia</taxon>
        <taxon>Autobranchia</taxon>
        <taxon>Heteroconchia</taxon>
        <taxon>Palaeoheterodonta</taxon>
        <taxon>Unionida</taxon>
        <taxon>Unionoidea</taxon>
        <taxon>Unionidae</taxon>
        <taxon>Ambleminae</taxon>
        <taxon>Lampsilini</taxon>
        <taxon>Potamilus</taxon>
    </lineage>
</organism>
<dbReference type="AlphaFoldDB" id="A0AAE0T0R5"/>
<keyword evidence="2" id="KW-1185">Reference proteome</keyword>
<accession>A0AAE0T0R5</accession>
<dbReference type="EMBL" id="JAEAOA010001685">
    <property type="protein sequence ID" value="KAK3601611.1"/>
    <property type="molecule type" value="Genomic_DNA"/>
</dbReference>
<evidence type="ECO:0000313" key="1">
    <source>
        <dbReference type="EMBL" id="KAK3601611.1"/>
    </source>
</evidence>
<name>A0AAE0T0R5_9BIVA</name>
<feature type="non-terminal residue" evidence="1">
    <location>
        <position position="59"/>
    </location>
</feature>
<sequence>MREDNRLVSDDLGIKSASIQSHILREYGPAGALASSHSNHLFGFRKRIDLRHTADNPYI</sequence>
<dbReference type="Proteomes" id="UP001195483">
    <property type="component" value="Unassembled WGS sequence"/>
</dbReference>
<protein>
    <submittedName>
        <fullName evidence="1">Uncharacterized protein</fullName>
    </submittedName>
</protein>
<proteinExistence type="predicted"/>
<gene>
    <name evidence="1" type="ORF">CHS0354_027860</name>
</gene>
<reference evidence="1" key="3">
    <citation type="submission" date="2023-05" db="EMBL/GenBank/DDBJ databases">
        <authorList>
            <person name="Smith C.H."/>
        </authorList>
    </citation>
    <scope>NUCLEOTIDE SEQUENCE</scope>
    <source>
        <strain evidence="1">CHS0354</strain>
        <tissue evidence="1">Mantle</tissue>
    </source>
</reference>
<comment type="caution">
    <text evidence="1">The sequence shown here is derived from an EMBL/GenBank/DDBJ whole genome shotgun (WGS) entry which is preliminary data.</text>
</comment>
<reference evidence="1" key="2">
    <citation type="journal article" date="2021" name="Genome Biol. Evol.">
        <title>Developing a high-quality reference genome for a parasitic bivalve with doubly uniparental inheritance (Bivalvia: Unionida).</title>
        <authorList>
            <person name="Smith C.H."/>
        </authorList>
    </citation>
    <scope>NUCLEOTIDE SEQUENCE</scope>
    <source>
        <strain evidence="1">CHS0354</strain>
        <tissue evidence="1">Mantle</tissue>
    </source>
</reference>
<reference evidence="1" key="1">
    <citation type="journal article" date="2021" name="Genome Biol. Evol.">
        <title>A High-Quality Reference Genome for a Parasitic Bivalve with Doubly Uniparental Inheritance (Bivalvia: Unionida).</title>
        <authorList>
            <person name="Smith C.H."/>
        </authorList>
    </citation>
    <scope>NUCLEOTIDE SEQUENCE</scope>
    <source>
        <strain evidence="1">CHS0354</strain>
    </source>
</reference>
<evidence type="ECO:0000313" key="2">
    <source>
        <dbReference type="Proteomes" id="UP001195483"/>
    </source>
</evidence>